<feature type="domain" description="SsuA/THI5-like" evidence="1">
    <location>
        <begin position="48"/>
        <end position="251"/>
    </location>
</feature>
<sequence length="320" mass="34832">MGLAACAQAQAAETVRIAEQYGIVYLPLHVIRDQGLLKKEARQAGIELDVEWKQLSGGANVNNALLSDSIDIAAAGVGPLLTAWDRTRGSLDVKAIASLGNFPTYLVTNNPDVKTLADFSEHDRIAVPAVKVSVQARFLQMAAAKAFGQQHYAKLDDLTVSLPHPDATNALVSGGTELTAHFSNLPYQYQELADPDVHKVLDSYDILGGPVSPVLLYATAAYRKNNPELYQAFLDALQQASEFIADHPAEAVATYKRVTGSKLDNDFLEDIITDDAINFSPVPNNTYPLAKFLHDVGAIRHSPASWKDYFFPEAHDWEGS</sequence>
<dbReference type="InterPro" id="IPR015168">
    <property type="entry name" value="SsuA/THI5"/>
</dbReference>
<evidence type="ECO:0000313" key="3">
    <source>
        <dbReference type="Proteomes" id="UP001319883"/>
    </source>
</evidence>
<dbReference type="PANTHER" id="PTHR30024:SF2">
    <property type="entry name" value="ABC TRANSPORTER SUBSTRATE-BINDING PROTEIN"/>
    <property type="match status" value="1"/>
</dbReference>
<reference evidence="2 3" key="1">
    <citation type="submission" date="2021-05" db="EMBL/GenBank/DDBJ databases">
        <title>Petroleum and Energy Research Collection (APPE): ex situ preservation of microbial diversity associated with the oil industry and exploitation of its biotechnological potential.</title>
        <authorList>
            <person name="Paixao C.T.M."/>
            <person name="Gomes M.B."/>
            <person name="Oliveira V.M."/>
        </authorList>
    </citation>
    <scope>NUCLEOTIDE SEQUENCE [LARGE SCALE GENOMIC DNA]</scope>
    <source>
        <strain evidence="2 3">LIT2</strain>
    </source>
</reference>
<evidence type="ECO:0000259" key="1">
    <source>
        <dbReference type="Pfam" id="PF09084"/>
    </source>
</evidence>
<dbReference type="SUPFAM" id="SSF53850">
    <property type="entry name" value="Periplasmic binding protein-like II"/>
    <property type="match status" value="1"/>
</dbReference>
<dbReference type="Pfam" id="PF09084">
    <property type="entry name" value="NMT1"/>
    <property type="match status" value="1"/>
</dbReference>
<gene>
    <name evidence="2" type="ORF">KGQ91_00715</name>
</gene>
<dbReference type="EMBL" id="JAGXFD010000001">
    <property type="protein sequence ID" value="MBZ9566221.1"/>
    <property type="molecule type" value="Genomic_DNA"/>
</dbReference>
<proteinExistence type="predicted"/>
<dbReference type="PANTHER" id="PTHR30024">
    <property type="entry name" value="ALIPHATIC SULFONATES-BINDING PROTEIN-RELATED"/>
    <property type="match status" value="1"/>
</dbReference>
<evidence type="ECO:0000313" key="2">
    <source>
        <dbReference type="EMBL" id="MBZ9566221.1"/>
    </source>
</evidence>
<dbReference type="Proteomes" id="UP001319883">
    <property type="component" value="Unassembled WGS sequence"/>
</dbReference>
<name>A0ABS7WUD8_9GAMM</name>
<keyword evidence="3" id="KW-1185">Reference proteome</keyword>
<protein>
    <submittedName>
        <fullName evidence="2">ABC transporter substrate-binding protein</fullName>
    </submittedName>
</protein>
<organism evidence="2 3">
    <name type="scientific">Modicisalibacter tunisiensis</name>
    <dbReference type="NCBI Taxonomy" id="390637"/>
    <lineage>
        <taxon>Bacteria</taxon>
        <taxon>Pseudomonadati</taxon>
        <taxon>Pseudomonadota</taxon>
        <taxon>Gammaproteobacteria</taxon>
        <taxon>Oceanospirillales</taxon>
        <taxon>Halomonadaceae</taxon>
        <taxon>Modicisalibacter</taxon>
    </lineage>
</organism>
<comment type="caution">
    <text evidence="2">The sequence shown here is derived from an EMBL/GenBank/DDBJ whole genome shotgun (WGS) entry which is preliminary data.</text>
</comment>
<accession>A0ABS7WUD8</accession>
<dbReference type="Gene3D" id="3.40.190.10">
    <property type="entry name" value="Periplasmic binding protein-like II"/>
    <property type="match status" value="2"/>
</dbReference>